<dbReference type="AlphaFoldDB" id="A0A9J5Y6D6"/>
<reference evidence="1 2" key="1">
    <citation type="submission" date="2020-09" db="EMBL/GenBank/DDBJ databases">
        <title>De no assembly of potato wild relative species, Solanum commersonii.</title>
        <authorList>
            <person name="Cho K."/>
        </authorList>
    </citation>
    <scope>NUCLEOTIDE SEQUENCE [LARGE SCALE GENOMIC DNA]</scope>
    <source>
        <strain evidence="1">LZ3.2</strain>
        <tissue evidence="1">Leaf</tissue>
    </source>
</reference>
<evidence type="ECO:0000313" key="1">
    <source>
        <dbReference type="EMBL" id="KAG5595725.1"/>
    </source>
</evidence>
<sequence>MEERMLDVVENFDTAIEAALAYGKTSIEIRGANALTKFLSHHKRNQPYQDCATTKEDKRQIHIFVKLDWFNCS</sequence>
<protein>
    <submittedName>
        <fullName evidence="1">Uncharacterized protein</fullName>
    </submittedName>
</protein>
<proteinExistence type="predicted"/>
<keyword evidence="2" id="KW-1185">Reference proteome</keyword>
<comment type="caution">
    <text evidence="1">The sequence shown here is derived from an EMBL/GenBank/DDBJ whole genome shotgun (WGS) entry which is preliminary data.</text>
</comment>
<dbReference type="EMBL" id="JACXVP010000007">
    <property type="protein sequence ID" value="KAG5595725.1"/>
    <property type="molecule type" value="Genomic_DNA"/>
</dbReference>
<dbReference type="Proteomes" id="UP000824120">
    <property type="component" value="Chromosome 7"/>
</dbReference>
<name>A0A9J5Y6D6_SOLCO</name>
<gene>
    <name evidence="1" type="ORF">H5410_036957</name>
</gene>
<evidence type="ECO:0000313" key="2">
    <source>
        <dbReference type="Proteomes" id="UP000824120"/>
    </source>
</evidence>
<organism evidence="1 2">
    <name type="scientific">Solanum commersonii</name>
    <name type="common">Commerson's wild potato</name>
    <name type="synonym">Commerson's nightshade</name>
    <dbReference type="NCBI Taxonomy" id="4109"/>
    <lineage>
        <taxon>Eukaryota</taxon>
        <taxon>Viridiplantae</taxon>
        <taxon>Streptophyta</taxon>
        <taxon>Embryophyta</taxon>
        <taxon>Tracheophyta</taxon>
        <taxon>Spermatophyta</taxon>
        <taxon>Magnoliopsida</taxon>
        <taxon>eudicotyledons</taxon>
        <taxon>Gunneridae</taxon>
        <taxon>Pentapetalae</taxon>
        <taxon>asterids</taxon>
        <taxon>lamiids</taxon>
        <taxon>Solanales</taxon>
        <taxon>Solanaceae</taxon>
        <taxon>Solanoideae</taxon>
        <taxon>Solaneae</taxon>
        <taxon>Solanum</taxon>
    </lineage>
</organism>
<accession>A0A9J5Y6D6</accession>